<feature type="signal peptide" evidence="8">
    <location>
        <begin position="1"/>
        <end position="26"/>
    </location>
</feature>
<keyword evidence="5" id="KW-0735">Signal-anchor</keyword>
<keyword evidence="8" id="KW-0732">Signal</keyword>
<dbReference type="EMBL" id="BPVZ01000055">
    <property type="protein sequence ID" value="GKV20606.1"/>
    <property type="molecule type" value="Genomic_DNA"/>
</dbReference>
<feature type="chain" id="PRO_5043573959" evidence="8">
    <location>
        <begin position="27"/>
        <end position="63"/>
    </location>
</feature>
<dbReference type="InterPro" id="IPR007653">
    <property type="entry name" value="SPC3"/>
</dbReference>
<dbReference type="Pfam" id="PF04573">
    <property type="entry name" value="SPC22"/>
    <property type="match status" value="1"/>
</dbReference>
<evidence type="ECO:0000313" key="9">
    <source>
        <dbReference type="EMBL" id="GKV20606.1"/>
    </source>
</evidence>
<dbReference type="GO" id="GO:0005787">
    <property type="term" value="C:signal peptidase complex"/>
    <property type="evidence" value="ECO:0007669"/>
    <property type="project" value="InterPro"/>
</dbReference>
<dbReference type="AlphaFoldDB" id="A0AAV5K9Q0"/>
<organism evidence="9 10">
    <name type="scientific">Rubroshorea leprosula</name>
    <dbReference type="NCBI Taxonomy" id="152421"/>
    <lineage>
        <taxon>Eukaryota</taxon>
        <taxon>Viridiplantae</taxon>
        <taxon>Streptophyta</taxon>
        <taxon>Embryophyta</taxon>
        <taxon>Tracheophyta</taxon>
        <taxon>Spermatophyta</taxon>
        <taxon>Magnoliopsida</taxon>
        <taxon>eudicotyledons</taxon>
        <taxon>Gunneridae</taxon>
        <taxon>Pentapetalae</taxon>
        <taxon>rosids</taxon>
        <taxon>malvids</taxon>
        <taxon>Malvales</taxon>
        <taxon>Dipterocarpaceae</taxon>
        <taxon>Rubroshorea</taxon>
    </lineage>
</organism>
<keyword evidence="7" id="KW-0472">Membrane</keyword>
<evidence type="ECO:0000256" key="8">
    <source>
        <dbReference type="SAM" id="SignalP"/>
    </source>
</evidence>
<comment type="similarity">
    <text evidence="2">Belongs to the SPCS3 family.</text>
</comment>
<dbReference type="GO" id="GO:0006465">
    <property type="term" value="P:signal peptide processing"/>
    <property type="evidence" value="ECO:0007669"/>
    <property type="project" value="InterPro"/>
</dbReference>
<evidence type="ECO:0000256" key="7">
    <source>
        <dbReference type="ARBA" id="ARBA00023136"/>
    </source>
</evidence>
<evidence type="ECO:0000256" key="3">
    <source>
        <dbReference type="ARBA" id="ARBA00022692"/>
    </source>
</evidence>
<proteinExistence type="inferred from homology"/>
<evidence type="ECO:0000256" key="4">
    <source>
        <dbReference type="ARBA" id="ARBA00022824"/>
    </source>
</evidence>
<evidence type="ECO:0000256" key="1">
    <source>
        <dbReference type="ARBA" id="ARBA00004648"/>
    </source>
</evidence>
<keyword evidence="3" id="KW-0812">Transmembrane</keyword>
<keyword evidence="6" id="KW-1133">Transmembrane helix</keyword>
<evidence type="ECO:0000256" key="5">
    <source>
        <dbReference type="ARBA" id="ARBA00022968"/>
    </source>
</evidence>
<evidence type="ECO:0000313" key="10">
    <source>
        <dbReference type="Proteomes" id="UP001054252"/>
    </source>
</evidence>
<evidence type="ECO:0000256" key="6">
    <source>
        <dbReference type="ARBA" id="ARBA00022989"/>
    </source>
</evidence>
<keyword evidence="10" id="KW-1185">Reference proteome</keyword>
<name>A0AAV5K9Q0_9ROSI</name>
<accession>A0AAV5K9Q0</accession>
<comment type="caution">
    <text evidence="9">The sequence shown here is derived from an EMBL/GenBank/DDBJ whole genome shotgun (WGS) entry which is preliminary data.</text>
</comment>
<reference evidence="9 10" key="1">
    <citation type="journal article" date="2021" name="Commun. Biol.">
        <title>The genome of Shorea leprosula (Dipterocarpaceae) highlights the ecological relevance of drought in aseasonal tropical rainforests.</title>
        <authorList>
            <person name="Ng K.K.S."/>
            <person name="Kobayashi M.J."/>
            <person name="Fawcett J.A."/>
            <person name="Hatakeyama M."/>
            <person name="Paape T."/>
            <person name="Ng C.H."/>
            <person name="Ang C.C."/>
            <person name="Tnah L.H."/>
            <person name="Lee C.T."/>
            <person name="Nishiyama T."/>
            <person name="Sese J."/>
            <person name="O'Brien M.J."/>
            <person name="Copetti D."/>
            <person name="Mohd Noor M.I."/>
            <person name="Ong R.C."/>
            <person name="Putra M."/>
            <person name="Sireger I.Z."/>
            <person name="Indrioko S."/>
            <person name="Kosugi Y."/>
            <person name="Izuno A."/>
            <person name="Isagi Y."/>
            <person name="Lee S.L."/>
            <person name="Shimizu K.K."/>
        </authorList>
    </citation>
    <scope>NUCLEOTIDE SEQUENCE [LARGE SCALE GENOMIC DNA]</scope>
    <source>
        <strain evidence="9">214</strain>
    </source>
</reference>
<comment type="subcellular location">
    <subcellularLocation>
        <location evidence="1">Endoplasmic reticulum membrane</location>
        <topology evidence="1">Single-pass type II membrane protein</topology>
    </subcellularLocation>
</comment>
<protein>
    <submittedName>
        <fullName evidence="9">Uncharacterized protein</fullName>
    </submittedName>
</protein>
<keyword evidence="4" id="KW-0256">Endoplasmic reticulum</keyword>
<evidence type="ECO:0000256" key="2">
    <source>
        <dbReference type="ARBA" id="ARBA00009289"/>
    </source>
</evidence>
<gene>
    <name evidence="9" type="ORF">SLEP1_g30706</name>
</gene>
<dbReference type="Proteomes" id="UP001054252">
    <property type="component" value="Unassembled WGS sequence"/>
</dbReference>
<sequence>MHSFGYRFNALLTFAVTILALMCAIASLSDNLNTPSPSAEIQVLIYTHMPIEYQLVPEAAAGE</sequence>